<proteinExistence type="predicted"/>
<protein>
    <submittedName>
        <fullName evidence="1">Uncharacterized protein</fullName>
    </submittedName>
</protein>
<dbReference type="HOGENOM" id="CLU_897629_0_0_1"/>
<name>A0A0C9TAP7_SPHS4</name>
<dbReference type="AlphaFoldDB" id="A0A0C9TAP7"/>
<organism evidence="1 2">
    <name type="scientific">Sphaerobolus stellatus (strain SS14)</name>
    <dbReference type="NCBI Taxonomy" id="990650"/>
    <lineage>
        <taxon>Eukaryota</taxon>
        <taxon>Fungi</taxon>
        <taxon>Dikarya</taxon>
        <taxon>Basidiomycota</taxon>
        <taxon>Agaricomycotina</taxon>
        <taxon>Agaricomycetes</taxon>
        <taxon>Phallomycetidae</taxon>
        <taxon>Geastrales</taxon>
        <taxon>Sphaerobolaceae</taxon>
        <taxon>Sphaerobolus</taxon>
    </lineage>
</organism>
<accession>A0A0C9TAP7</accession>
<sequence length="310" mass="34849">MPQIRRSHLYTDNETSMKPQGLDTHHPLTTQVFRTWYAAHCIIRLPPTSSQPLLHLKLKFGHGHGHPMLRQSRKFNSHRAYVMTVSCSSTTISTLQINLQYNMVSTDTLSRSPFVTKTLLAVETSCLSKFCPRLEMPRCSLCAISVVGLTVCCKELKGDSARQLFNRDVVQDIVGWWLSRWAGDTVCVDGWRVESGLVDASGGAVLMGIVHYRFLHEPTPFMFCTHTLAMERKAHAILVPGGADEISSRQKSLLHRDAPFPSPLYGVTEVDDLPSKWNFITSLTPFLSLVKASRGISSYPYERSYAWYGS</sequence>
<gene>
    <name evidence="1" type="ORF">M422DRAFT_272764</name>
</gene>
<evidence type="ECO:0000313" key="1">
    <source>
        <dbReference type="EMBL" id="KIJ26188.1"/>
    </source>
</evidence>
<dbReference type="Proteomes" id="UP000054279">
    <property type="component" value="Unassembled WGS sequence"/>
</dbReference>
<reference evidence="1 2" key="1">
    <citation type="submission" date="2014-06" db="EMBL/GenBank/DDBJ databases">
        <title>Evolutionary Origins and Diversification of the Mycorrhizal Mutualists.</title>
        <authorList>
            <consortium name="DOE Joint Genome Institute"/>
            <consortium name="Mycorrhizal Genomics Consortium"/>
            <person name="Kohler A."/>
            <person name="Kuo A."/>
            <person name="Nagy L.G."/>
            <person name="Floudas D."/>
            <person name="Copeland A."/>
            <person name="Barry K.W."/>
            <person name="Cichocki N."/>
            <person name="Veneault-Fourrey C."/>
            <person name="LaButti K."/>
            <person name="Lindquist E.A."/>
            <person name="Lipzen A."/>
            <person name="Lundell T."/>
            <person name="Morin E."/>
            <person name="Murat C."/>
            <person name="Riley R."/>
            <person name="Ohm R."/>
            <person name="Sun H."/>
            <person name="Tunlid A."/>
            <person name="Henrissat B."/>
            <person name="Grigoriev I.V."/>
            <person name="Hibbett D.S."/>
            <person name="Martin F."/>
        </authorList>
    </citation>
    <scope>NUCLEOTIDE SEQUENCE [LARGE SCALE GENOMIC DNA]</scope>
    <source>
        <strain evidence="1 2">SS14</strain>
    </source>
</reference>
<keyword evidence="2" id="KW-1185">Reference proteome</keyword>
<evidence type="ECO:0000313" key="2">
    <source>
        <dbReference type="Proteomes" id="UP000054279"/>
    </source>
</evidence>
<dbReference type="EMBL" id="KN837380">
    <property type="protein sequence ID" value="KIJ26188.1"/>
    <property type="molecule type" value="Genomic_DNA"/>
</dbReference>